<evidence type="ECO:0000256" key="2">
    <source>
        <dbReference type="ARBA" id="ARBA00023015"/>
    </source>
</evidence>
<evidence type="ECO:0000313" key="7">
    <source>
        <dbReference type="Proteomes" id="UP000561045"/>
    </source>
</evidence>
<dbReference type="InterPro" id="IPR058163">
    <property type="entry name" value="LysR-type_TF_proteobact-type"/>
</dbReference>
<proteinExistence type="inferred from homology"/>
<dbReference type="CDD" id="cd08432">
    <property type="entry name" value="PBP2_GcdR_TrpI_HvrB_AmpR_like"/>
    <property type="match status" value="1"/>
</dbReference>
<sequence>MVPRKRLPPLNGLRVFEVAARHMSFTRAAEELCVTNAAVSHQVKQLEEFLGLKLFDRRNNQLLLTGAGENYLPRIRDAFRSVQQATELLLSDAVRPLRIGVPAALGSKWLVPRLFRFFNTYPELRVEVVTEPELQSTEALDLLITDRQSNEAGVVTERFATTGYFPVCSPSVATRFEHVRELTGHTLLLDRSTQRFAHLPGWNQWLHEAGIDPAGITRTMVLSDAHMVLQAAIDGHGIALGQALLVEYDLAAGRLVSPLQVNSSLQLTYYLTYRSGMLDNENIACLREWMFSESAPSVANA</sequence>
<keyword evidence="3" id="KW-0238">DNA-binding</keyword>
<keyword evidence="2" id="KW-0805">Transcription regulation</keyword>
<keyword evidence="7" id="KW-1185">Reference proteome</keyword>
<evidence type="ECO:0000256" key="1">
    <source>
        <dbReference type="ARBA" id="ARBA00009437"/>
    </source>
</evidence>
<accession>A0A840BJI3</accession>
<dbReference type="EMBL" id="JACIET010000002">
    <property type="protein sequence ID" value="MBB4013140.1"/>
    <property type="molecule type" value="Genomic_DNA"/>
</dbReference>
<dbReference type="GO" id="GO:0006351">
    <property type="term" value="P:DNA-templated transcription"/>
    <property type="evidence" value="ECO:0007669"/>
    <property type="project" value="TreeGrafter"/>
</dbReference>
<name>A0A840BJI3_9RHOO</name>
<dbReference type="InterPro" id="IPR036390">
    <property type="entry name" value="WH_DNA-bd_sf"/>
</dbReference>
<dbReference type="InterPro" id="IPR036388">
    <property type="entry name" value="WH-like_DNA-bd_sf"/>
</dbReference>
<organism evidence="6 7">
    <name type="scientific">Niveibacterium umoris</name>
    <dbReference type="NCBI Taxonomy" id="1193620"/>
    <lineage>
        <taxon>Bacteria</taxon>
        <taxon>Pseudomonadati</taxon>
        <taxon>Pseudomonadota</taxon>
        <taxon>Betaproteobacteria</taxon>
        <taxon>Rhodocyclales</taxon>
        <taxon>Rhodocyclaceae</taxon>
        <taxon>Niveibacterium</taxon>
    </lineage>
</organism>
<keyword evidence="4" id="KW-0804">Transcription</keyword>
<feature type="domain" description="HTH lysR-type" evidence="5">
    <location>
        <begin position="8"/>
        <end position="65"/>
    </location>
</feature>
<dbReference type="Proteomes" id="UP000561045">
    <property type="component" value="Unassembled WGS sequence"/>
</dbReference>
<dbReference type="Gene3D" id="1.10.10.10">
    <property type="entry name" value="Winged helix-like DNA-binding domain superfamily/Winged helix DNA-binding domain"/>
    <property type="match status" value="1"/>
</dbReference>
<dbReference type="AlphaFoldDB" id="A0A840BJI3"/>
<gene>
    <name evidence="6" type="ORF">GGR36_002486</name>
</gene>
<comment type="similarity">
    <text evidence="1">Belongs to the LysR transcriptional regulatory family.</text>
</comment>
<dbReference type="PROSITE" id="PS50931">
    <property type="entry name" value="HTH_LYSR"/>
    <property type="match status" value="1"/>
</dbReference>
<dbReference type="PANTHER" id="PTHR30537:SF26">
    <property type="entry name" value="GLYCINE CLEAVAGE SYSTEM TRANSCRIPTIONAL ACTIVATOR"/>
    <property type="match status" value="1"/>
</dbReference>
<dbReference type="SUPFAM" id="SSF46785">
    <property type="entry name" value="Winged helix' DNA-binding domain"/>
    <property type="match status" value="1"/>
</dbReference>
<evidence type="ECO:0000313" key="6">
    <source>
        <dbReference type="EMBL" id="MBB4013140.1"/>
    </source>
</evidence>
<dbReference type="GO" id="GO:0003700">
    <property type="term" value="F:DNA-binding transcription factor activity"/>
    <property type="evidence" value="ECO:0007669"/>
    <property type="project" value="InterPro"/>
</dbReference>
<dbReference type="PANTHER" id="PTHR30537">
    <property type="entry name" value="HTH-TYPE TRANSCRIPTIONAL REGULATOR"/>
    <property type="match status" value="1"/>
</dbReference>
<dbReference type="Pfam" id="PF00126">
    <property type="entry name" value="HTH_1"/>
    <property type="match status" value="1"/>
</dbReference>
<evidence type="ECO:0000256" key="3">
    <source>
        <dbReference type="ARBA" id="ARBA00023125"/>
    </source>
</evidence>
<dbReference type="InterPro" id="IPR005119">
    <property type="entry name" value="LysR_subst-bd"/>
</dbReference>
<dbReference type="PRINTS" id="PR00039">
    <property type="entry name" value="HTHLYSR"/>
</dbReference>
<dbReference type="RefSeq" id="WP_183635051.1">
    <property type="nucleotide sequence ID" value="NZ_BAABLE010000005.1"/>
</dbReference>
<reference evidence="6 7" key="1">
    <citation type="submission" date="2020-08" db="EMBL/GenBank/DDBJ databases">
        <title>Genomic Encyclopedia of Type Strains, Phase IV (KMG-IV): sequencing the most valuable type-strain genomes for metagenomic binning, comparative biology and taxonomic classification.</title>
        <authorList>
            <person name="Goeker M."/>
        </authorList>
    </citation>
    <scope>NUCLEOTIDE SEQUENCE [LARGE SCALE GENOMIC DNA]</scope>
    <source>
        <strain evidence="6 7">DSM 106739</strain>
    </source>
</reference>
<evidence type="ECO:0000259" key="5">
    <source>
        <dbReference type="PROSITE" id="PS50931"/>
    </source>
</evidence>
<comment type="caution">
    <text evidence="6">The sequence shown here is derived from an EMBL/GenBank/DDBJ whole genome shotgun (WGS) entry which is preliminary data.</text>
</comment>
<dbReference type="Pfam" id="PF03466">
    <property type="entry name" value="LysR_substrate"/>
    <property type="match status" value="1"/>
</dbReference>
<protein>
    <submittedName>
        <fullName evidence="6">LysR family glycine cleavage system transcriptional activator</fullName>
    </submittedName>
</protein>
<dbReference type="InterPro" id="IPR000847">
    <property type="entry name" value="LysR_HTH_N"/>
</dbReference>
<dbReference type="Gene3D" id="3.40.190.10">
    <property type="entry name" value="Periplasmic binding protein-like II"/>
    <property type="match status" value="2"/>
</dbReference>
<dbReference type="SUPFAM" id="SSF53850">
    <property type="entry name" value="Periplasmic binding protein-like II"/>
    <property type="match status" value="1"/>
</dbReference>
<evidence type="ECO:0000256" key="4">
    <source>
        <dbReference type="ARBA" id="ARBA00023163"/>
    </source>
</evidence>
<dbReference type="GO" id="GO:0043565">
    <property type="term" value="F:sequence-specific DNA binding"/>
    <property type="evidence" value="ECO:0007669"/>
    <property type="project" value="TreeGrafter"/>
</dbReference>
<dbReference type="FunFam" id="1.10.10.10:FF:000038">
    <property type="entry name" value="Glycine cleavage system transcriptional activator"/>
    <property type="match status" value="1"/>
</dbReference>